<dbReference type="InterPro" id="IPR000627">
    <property type="entry name" value="Intradiol_dOase_C"/>
</dbReference>
<evidence type="ECO:0000256" key="9">
    <source>
        <dbReference type="ARBA" id="ARBA00023002"/>
    </source>
</evidence>
<dbReference type="NCBIfam" id="TIGR02439">
    <property type="entry name" value="catechol_proteo"/>
    <property type="match status" value="1"/>
</dbReference>
<reference evidence="12 13" key="1">
    <citation type="submission" date="2015-11" db="EMBL/GenBank/DDBJ databases">
        <title>Expanding the genomic diversity of Burkholderia species for the development of highly accurate diagnostics.</title>
        <authorList>
            <person name="Sahl J."/>
            <person name="Keim P."/>
            <person name="Wagner D."/>
        </authorList>
    </citation>
    <scope>NUCLEOTIDE SEQUENCE [LARGE SCALE GENOMIC DNA]</scope>
    <source>
        <strain evidence="12 13">TSV85</strain>
    </source>
</reference>
<evidence type="ECO:0000256" key="1">
    <source>
        <dbReference type="ARBA" id="ARBA00001312"/>
    </source>
</evidence>
<evidence type="ECO:0000256" key="3">
    <source>
        <dbReference type="ARBA" id="ARBA00004957"/>
    </source>
</evidence>
<evidence type="ECO:0000256" key="2">
    <source>
        <dbReference type="ARBA" id="ARBA00001965"/>
    </source>
</evidence>
<dbReference type="Proteomes" id="UP000062788">
    <property type="component" value="Unassembled WGS sequence"/>
</dbReference>
<dbReference type="InterPro" id="IPR007535">
    <property type="entry name" value="Catechol_dOase_N"/>
</dbReference>
<dbReference type="GO" id="GO:0019614">
    <property type="term" value="P:catechol-containing compound catabolic process"/>
    <property type="evidence" value="ECO:0007669"/>
    <property type="project" value="InterPro"/>
</dbReference>
<comment type="pathway">
    <text evidence="3">Aromatic compound metabolism; beta-ketoadipate pathway; 5-oxo-4,5-dihydro-2-furylacetate from catechol: step 1/3.</text>
</comment>
<keyword evidence="9" id="KW-0560">Oxidoreductase</keyword>
<comment type="catalytic activity">
    <reaction evidence="1">
        <text>catechol + O2 = cis,cis-muconate + 2 H(+)</text>
        <dbReference type="Rhea" id="RHEA:23852"/>
        <dbReference type="ChEBI" id="CHEBI:15378"/>
        <dbReference type="ChEBI" id="CHEBI:15379"/>
        <dbReference type="ChEBI" id="CHEBI:18135"/>
        <dbReference type="ChEBI" id="CHEBI:32379"/>
        <dbReference type="EC" id="1.13.11.1"/>
    </reaction>
</comment>
<dbReference type="RefSeq" id="WP_059519764.1">
    <property type="nucleotide sequence ID" value="NZ_LOWA01000054.1"/>
</dbReference>
<dbReference type="PANTHER" id="PTHR33711:SF7">
    <property type="entry name" value="INTRADIOL RING-CLEAVAGE DIOXYGENASES DOMAIN-CONTAINING PROTEIN-RELATED"/>
    <property type="match status" value="1"/>
</dbReference>
<dbReference type="Pfam" id="PF04444">
    <property type="entry name" value="Dioxygenase_N"/>
    <property type="match status" value="1"/>
</dbReference>
<dbReference type="EC" id="1.13.11.1" evidence="5"/>
<protein>
    <recommendedName>
        <fullName evidence="5">catechol 1,2-dioxygenase</fullName>
        <ecNumber evidence="5">1.13.11.1</ecNumber>
    </recommendedName>
</protein>
<keyword evidence="6" id="KW-0479">Metal-binding</keyword>
<accession>A0A118DM87</accession>
<dbReference type="InterPro" id="IPR050770">
    <property type="entry name" value="Intradiol_RC_Dioxygenase"/>
</dbReference>
<evidence type="ECO:0000313" key="12">
    <source>
        <dbReference type="EMBL" id="KVE24544.1"/>
    </source>
</evidence>
<dbReference type="OrthoDB" id="9800887at2"/>
<dbReference type="PANTHER" id="PTHR33711">
    <property type="entry name" value="DIOXYGENASE, PUTATIVE (AFU_ORTHOLOGUE AFUA_2G02910)-RELATED"/>
    <property type="match status" value="1"/>
</dbReference>
<evidence type="ECO:0000256" key="5">
    <source>
        <dbReference type="ARBA" id="ARBA00013118"/>
    </source>
</evidence>
<keyword evidence="8 12" id="KW-0223">Dioxygenase</keyword>
<comment type="similarity">
    <text evidence="4">Belongs to the intradiol ring-cleavage dioxygenase family.</text>
</comment>
<evidence type="ECO:0000256" key="4">
    <source>
        <dbReference type="ARBA" id="ARBA00007825"/>
    </source>
</evidence>
<keyword evidence="7" id="KW-0058">Aromatic hydrocarbons catabolism</keyword>
<dbReference type="UniPathway" id="UPA00157">
    <property type="reaction ID" value="UER00258"/>
</dbReference>
<gene>
    <name evidence="12" type="ORF">WS67_20840</name>
</gene>
<dbReference type="PROSITE" id="PS00083">
    <property type="entry name" value="INTRADIOL_DIOXYGENAS"/>
    <property type="match status" value="1"/>
</dbReference>
<dbReference type="InterPro" id="IPR015889">
    <property type="entry name" value="Intradiol_dOase_core"/>
</dbReference>
<sequence length="309" mass="33371">MSIKIATTPDMRAFAELASGLTSEQGSPRAKQIVHRLLTDLFKAIDDLDITPDEVWAGIAYLNDLGAAGEAGLLAAGLGLEHYLDVRMDAQDAAAGIETGTSRTIEGPLYVGGAPLSDGAARLDDGTDAGRTLIMHGVVRNLAGEPVRNAIVDVWHANTKGMYSFFDKSQSRYNLRRRIRTGADGRYEFRSILPSGYGCPPDGPTQHLLNQIGRHGQRPAHIHFFVSAPGHRQLTTQINIAGDAYLHDDFAFATRDDLIADIVERSDAASLQARGLSAPFAEIAFDFVITPLDARAPDGVVQRRRVEAA</sequence>
<dbReference type="GO" id="GO:0042952">
    <property type="term" value="P:beta-ketoadipate pathway"/>
    <property type="evidence" value="ECO:0007669"/>
    <property type="project" value="UniProtKB-UniPathway"/>
</dbReference>
<comment type="cofactor">
    <cofactor evidence="2">
        <name>Fe(3+)</name>
        <dbReference type="ChEBI" id="CHEBI:29034"/>
    </cofactor>
</comment>
<dbReference type="Gene3D" id="2.60.130.10">
    <property type="entry name" value="Aromatic compound dioxygenase"/>
    <property type="match status" value="1"/>
</dbReference>
<dbReference type="GO" id="GO:0018576">
    <property type="term" value="F:catechol 1,2-dioxygenase activity"/>
    <property type="evidence" value="ECO:0007669"/>
    <property type="project" value="UniProtKB-EC"/>
</dbReference>
<name>A0A118DM87_9BURK</name>
<evidence type="ECO:0000259" key="11">
    <source>
        <dbReference type="PROSITE" id="PS00083"/>
    </source>
</evidence>
<keyword evidence="10" id="KW-0408">Iron</keyword>
<evidence type="ECO:0000256" key="10">
    <source>
        <dbReference type="ARBA" id="ARBA00023004"/>
    </source>
</evidence>
<evidence type="ECO:0000313" key="13">
    <source>
        <dbReference type="Proteomes" id="UP000062788"/>
    </source>
</evidence>
<evidence type="ECO:0000256" key="8">
    <source>
        <dbReference type="ARBA" id="ARBA00022964"/>
    </source>
</evidence>
<comment type="caution">
    <text evidence="12">The sequence shown here is derived from an EMBL/GenBank/DDBJ whole genome shotgun (WGS) entry which is preliminary data.</text>
</comment>
<dbReference type="AlphaFoldDB" id="A0A118DM87"/>
<dbReference type="InterPro" id="IPR012801">
    <property type="entry name" value="Cchol_dOase_prob"/>
</dbReference>
<organism evidence="12 13">
    <name type="scientific">Burkholderia singularis</name>
    <dbReference type="NCBI Taxonomy" id="1503053"/>
    <lineage>
        <taxon>Bacteria</taxon>
        <taxon>Pseudomonadati</taxon>
        <taxon>Pseudomonadota</taxon>
        <taxon>Betaproteobacteria</taxon>
        <taxon>Burkholderiales</taxon>
        <taxon>Burkholderiaceae</taxon>
        <taxon>Burkholderia</taxon>
        <taxon>pseudomallei group</taxon>
    </lineage>
</organism>
<keyword evidence="13" id="KW-1185">Reference proteome</keyword>
<feature type="domain" description="Intradiol ring-cleavage dioxygenases" evidence="11">
    <location>
        <begin position="135"/>
        <end position="163"/>
    </location>
</feature>
<evidence type="ECO:0000256" key="6">
    <source>
        <dbReference type="ARBA" id="ARBA00022723"/>
    </source>
</evidence>
<dbReference type="SUPFAM" id="SSF49482">
    <property type="entry name" value="Aromatic compound dioxygenase"/>
    <property type="match status" value="1"/>
</dbReference>
<dbReference type="Pfam" id="PF00775">
    <property type="entry name" value="Dioxygenase_C"/>
    <property type="match status" value="1"/>
</dbReference>
<proteinExistence type="inferred from homology"/>
<dbReference type="EMBL" id="LOWA01000054">
    <property type="protein sequence ID" value="KVE24544.1"/>
    <property type="molecule type" value="Genomic_DNA"/>
</dbReference>
<evidence type="ECO:0000256" key="7">
    <source>
        <dbReference type="ARBA" id="ARBA00022797"/>
    </source>
</evidence>
<dbReference type="GO" id="GO:0008199">
    <property type="term" value="F:ferric iron binding"/>
    <property type="evidence" value="ECO:0007669"/>
    <property type="project" value="InterPro"/>
</dbReference>